<dbReference type="EMBL" id="VWPL01000050">
    <property type="protein sequence ID" value="KAA5595734.1"/>
    <property type="molecule type" value="Genomic_DNA"/>
</dbReference>
<dbReference type="RefSeq" id="WP_150098854.1">
    <property type="nucleotide sequence ID" value="NZ_VWPL01000050.1"/>
</dbReference>
<dbReference type="PANTHER" id="PTHR33678">
    <property type="entry name" value="BLL1576 PROTEIN"/>
    <property type="match status" value="1"/>
</dbReference>
<dbReference type="AlphaFoldDB" id="A0A5M6HIP4"/>
<comment type="caution">
    <text evidence="3">The sequence shown here is derived from an EMBL/GenBank/DDBJ whole genome shotgun (WGS) entry which is preliminary data.</text>
</comment>
<feature type="domain" description="Transposase IS66 central" evidence="2">
    <location>
        <begin position="168"/>
        <end position="248"/>
    </location>
</feature>
<dbReference type="InterPro" id="IPR004291">
    <property type="entry name" value="Transposase_IS66_central"/>
</dbReference>
<evidence type="ECO:0000313" key="4">
    <source>
        <dbReference type="Proteomes" id="UP000323886"/>
    </source>
</evidence>
<feature type="compositionally biased region" description="Low complexity" evidence="1">
    <location>
        <begin position="64"/>
        <end position="79"/>
    </location>
</feature>
<dbReference type="Pfam" id="PF03050">
    <property type="entry name" value="DDE_Tnp_IS66"/>
    <property type="match status" value="1"/>
</dbReference>
<accession>A0A5M6HIP4</accession>
<dbReference type="PANTHER" id="PTHR33678:SF1">
    <property type="entry name" value="BLL1576 PROTEIN"/>
    <property type="match status" value="1"/>
</dbReference>
<keyword evidence="4" id="KW-1185">Reference proteome</keyword>
<name>A0A5M6HIP4_9HYPH</name>
<feature type="region of interest" description="Disordered" evidence="1">
    <location>
        <begin position="52"/>
        <end position="97"/>
    </location>
</feature>
<proteinExistence type="predicted"/>
<evidence type="ECO:0000313" key="3">
    <source>
        <dbReference type="EMBL" id="KAA5595734.1"/>
    </source>
</evidence>
<protein>
    <submittedName>
        <fullName evidence="3">Transposase</fullName>
    </submittedName>
</protein>
<organism evidence="3 4">
    <name type="scientific">Blastochloris sulfoviridis</name>
    <dbReference type="NCBI Taxonomy" id="50712"/>
    <lineage>
        <taxon>Bacteria</taxon>
        <taxon>Pseudomonadati</taxon>
        <taxon>Pseudomonadota</taxon>
        <taxon>Alphaproteobacteria</taxon>
        <taxon>Hyphomicrobiales</taxon>
        <taxon>Blastochloridaceae</taxon>
        <taxon>Blastochloris</taxon>
    </lineage>
</organism>
<reference evidence="3 4" key="1">
    <citation type="submission" date="2019-09" db="EMBL/GenBank/DDBJ databases">
        <title>Draft Whole-Genome sequence of Blastochloris sulfoviridis DSM 729.</title>
        <authorList>
            <person name="Meyer T.E."/>
            <person name="Kyndt J.A."/>
        </authorList>
    </citation>
    <scope>NUCLEOTIDE SEQUENCE [LARGE SCALE GENOMIC DNA]</scope>
    <source>
        <strain evidence="3 4">DSM 729</strain>
    </source>
</reference>
<gene>
    <name evidence="3" type="ORF">F1193_16255</name>
</gene>
<sequence>MTSPPDLPTADKDALIAALMARNEALMAEVTRLSALAAEVTRLAARVAELEAKLGLPPKTPGNSSAPPSKGQKPSGSSKPKAKSKPHDGAHWPLHPNPTTKRDVLATACSCCGTDVCGVAQVVCEAYDRVEIPKVEPDVTRVSLFGGVCPCCAKRFKATPPAGLEPGSPFGPNLRAFVIYLRSVQGIPLARLRDVMRDLFGLDISEGALVNILAASATPFKSAVAAIKARLLAGTTIASDETGLRVGKAN</sequence>
<evidence type="ECO:0000259" key="2">
    <source>
        <dbReference type="Pfam" id="PF03050"/>
    </source>
</evidence>
<dbReference type="OrthoDB" id="9816539at2"/>
<dbReference type="Proteomes" id="UP000323886">
    <property type="component" value="Unassembled WGS sequence"/>
</dbReference>
<evidence type="ECO:0000256" key="1">
    <source>
        <dbReference type="SAM" id="MobiDB-lite"/>
    </source>
</evidence>
<dbReference type="InterPro" id="IPR052344">
    <property type="entry name" value="Transposase-related"/>
</dbReference>